<dbReference type="RefSeq" id="WP_166062357.1">
    <property type="nucleotide sequence ID" value="NZ_CP049889.1"/>
</dbReference>
<dbReference type="KEGG" id="jpo:G7058_04070"/>
<dbReference type="CDD" id="cd01544">
    <property type="entry name" value="PBP1_GalR"/>
    <property type="match status" value="1"/>
</dbReference>
<accession>A0A6G7WGB4</accession>
<evidence type="ECO:0000313" key="6">
    <source>
        <dbReference type="Proteomes" id="UP000501830"/>
    </source>
</evidence>
<keyword evidence="6" id="KW-1185">Reference proteome</keyword>
<dbReference type="GeneID" id="94552443"/>
<name>A0A6G7WGB4_9LACT</name>
<evidence type="ECO:0000259" key="4">
    <source>
        <dbReference type="Pfam" id="PF13377"/>
    </source>
</evidence>
<dbReference type="Proteomes" id="UP000501830">
    <property type="component" value="Chromosome"/>
</dbReference>
<reference evidence="5 6" key="1">
    <citation type="journal article" date="2017" name="Int. J. Syst. Evol. Microbiol.">
        <title>Jeotgalibaca porci sp. nov. and Jeotgalibaca arthritidis sp. nov., isolated from pigs, and emended description of the genus Jeotgalibaca.</title>
        <authorList>
            <person name="Zamora L."/>
            <person name="Perez-Sancho M."/>
            <person name="Dominguez L."/>
            <person name="Fernandez-Garayzabal J.F."/>
            <person name="Vela A.I."/>
        </authorList>
    </citation>
    <scope>NUCLEOTIDE SEQUENCE [LARGE SCALE GENOMIC DNA]</scope>
    <source>
        <strain evidence="5 6">CCUG 69148</strain>
    </source>
</reference>
<dbReference type="GO" id="GO:0003700">
    <property type="term" value="F:DNA-binding transcription factor activity"/>
    <property type="evidence" value="ECO:0007669"/>
    <property type="project" value="TreeGrafter"/>
</dbReference>
<dbReference type="AlphaFoldDB" id="A0A6G7WGB4"/>
<dbReference type="InterPro" id="IPR028082">
    <property type="entry name" value="Peripla_BP_I"/>
</dbReference>
<sequence length="245" mass="26935">MEEHGKKKNLVITTLYQQIPTELEEDIAGICAIGKFSDGQVTQLKKFEKPLVFIDSNQMSNQADSVTVDFNYAIQQVMAEAAKYKTIGFLGGKETTQDQKQVLDDPRELLFQAALMQSGKYNEAAFYTGSFSTASGQALMNQAISEHGDNLPTFFFCANDAIAIGAMRSLQDANIQVPERVSLIGFNDSNVARYVYPALSTIQVDTEALGSIGLNLLVERMEGNVGITQNISIATRLIKRESTKK</sequence>
<proteinExistence type="predicted"/>
<protein>
    <submittedName>
        <fullName evidence="5">Substrate-binding domain-containing protein</fullName>
    </submittedName>
</protein>
<evidence type="ECO:0000256" key="2">
    <source>
        <dbReference type="ARBA" id="ARBA00023125"/>
    </source>
</evidence>
<dbReference type="SUPFAM" id="SSF53822">
    <property type="entry name" value="Periplasmic binding protein-like I"/>
    <property type="match status" value="1"/>
</dbReference>
<feature type="domain" description="Transcriptional regulator LacI/GalR-like sensor" evidence="4">
    <location>
        <begin position="82"/>
        <end position="243"/>
    </location>
</feature>
<keyword evidence="3" id="KW-0804">Transcription</keyword>
<dbReference type="PANTHER" id="PTHR30146">
    <property type="entry name" value="LACI-RELATED TRANSCRIPTIONAL REPRESSOR"/>
    <property type="match status" value="1"/>
</dbReference>
<organism evidence="5 6">
    <name type="scientific">Jeotgalibaca porci</name>
    <dbReference type="NCBI Taxonomy" id="1868793"/>
    <lineage>
        <taxon>Bacteria</taxon>
        <taxon>Bacillati</taxon>
        <taxon>Bacillota</taxon>
        <taxon>Bacilli</taxon>
        <taxon>Lactobacillales</taxon>
        <taxon>Carnobacteriaceae</taxon>
        <taxon>Jeotgalibaca</taxon>
    </lineage>
</organism>
<evidence type="ECO:0000256" key="1">
    <source>
        <dbReference type="ARBA" id="ARBA00023015"/>
    </source>
</evidence>
<keyword evidence="2" id="KW-0238">DNA-binding</keyword>
<gene>
    <name evidence="5" type="ORF">G7058_04070</name>
</gene>
<dbReference type="Gene3D" id="3.40.50.2300">
    <property type="match status" value="2"/>
</dbReference>
<evidence type="ECO:0000256" key="3">
    <source>
        <dbReference type="ARBA" id="ARBA00023163"/>
    </source>
</evidence>
<evidence type="ECO:0000313" key="5">
    <source>
        <dbReference type="EMBL" id="QIK51304.1"/>
    </source>
</evidence>
<dbReference type="PANTHER" id="PTHR30146:SF149">
    <property type="entry name" value="HTH-TYPE TRANSCRIPTIONAL REGULATOR EBGR"/>
    <property type="match status" value="1"/>
</dbReference>
<keyword evidence="1" id="KW-0805">Transcription regulation</keyword>
<dbReference type="Pfam" id="PF13377">
    <property type="entry name" value="Peripla_BP_3"/>
    <property type="match status" value="1"/>
</dbReference>
<dbReference type="GO" id="GO:0000976">
    <property type="term" value="F:transcription cis-regulatory region binding"/>
    <property type="evidence" value="ECO:0007669"/>
    <property type="project" value="TreeGrafter"/>
</dbReference>
<dbReference type="EMBL" id="CP049889">
    <property type="protein sequence ID" value="QIK51304.1"/>
    <property type="molecule type" value="Genomic_DNA"/>
</dbReference>
<dbReference type="InterPro" id="IPR046335">
    <property type="entry name" value="LacI/GalR-like_sensor"/>
</dbReference>